<dbReference type="PANTHER" id="PTHR31302:SF31">
    <property type="entry name" value="PHOSPHODIESTERASE YAEI"/>
    <property type="match status" value="1"/>
</dbReference>
<dbReference type="CDD" id="cd07385">
    <property type="entry name" value="MPP_YkuE_C"/>
    <property type="match status" value="1"/>
</dbReference>
<dbReference type="GO" id="GO:0008758">
    <property type="term" value="F:UDP-2,3-diacylglucosamine hydrolase activity"/>
    <property type="evidence" value="ECO:0007669"/>
    <property type="project" value="TreeGrafter"/>
</dbReference>
<dbReference type="GO" id="GO:0046872">
    <property type="term" value="F:metal ion binding"/>
    <property type="evidence" value="ECO:0007669"/>
    <property type="project" value="UniProtKB-KW"/>
</dbReference>
<dbReference type="GO" id="GO:0009245">
    <property type="term" value="P:lipid A biosynthetic process"/>
    <property type="evidence" value="ECO:0007669"/>
    <property type="project" value="TreeGrafter"/>
</dbReference>
<evidence type="ECO:0000256" key="5">
    <source>
        <dbReference type="SAM" id="MobiDB-lite"/>
    </source>
</evidence>
<dbReference type="InterPro" id="IPR029052">
    <property type="entry name" value="Metallo-depent_PP-like"/>
</dbReference>
<evidence type="ECO:0000256" key="2">
    <source>
        <dbReference type="ARBA" id="ARBA00022723"/>
    </source>
</evidence>
<feature type="transmembrane region" description="Helical" evidence="6">
    <location>
        <begin position="44"/>
        <end position="64"/>
    </location>
</feature>
<dbReference type="GeneID" id="93729730"/>
<name>E2Q3C4_STRCL</name>
<dbReference type="PANTHER" id="PTHR31302">
    <property type="entry name" value="TRANSMEMBRANE PROTEIN WITH METALLOPHOSPHOESTERASE DOMAIN-RELATED"/>
    <property type="match status" value="1"/>
</dbReference>
<evidence type="ECO:0000259" key="7">
    <source>
        <dbReference type="Pfam" id="PF00149"/>
    </source>
</evidence>
<evidence type="ECO:0000256" key="6">
    <source>
        <dbReference type="SAM" id="Phobius"/>
    </source>
</evidence>
<keyword evidence="3" id="KW-0378">Hydrolase</keyword>
<dbReference type="RefSeq" id="WP_003961576.1">
    <property type="nucleotide sequence ID" value="NZ_CM000913.1"/>
</dbReference>
<dbReference type="AlphaFoldDB" id="E2Q3C4"/>
<keyword evidence="6" id="KW-1133">Transmembrane helix</keyword>
<gene>
    <name evidence="8" type="ORF">SCLAV_3767</name>
</gene>
<dbReference type="OrthoDB" id="9780884at2"/>
<evidence type="ECO:0000256" key="3">
    <source>
        <dbReference type="ARBA" id="ARBA00022801"/>
    </source>
</evidence>
<feature type="region of interest" description="Disordered" evidence="5">
    <location>
        <begin position="110"/>
        <end position="222"/>
    </location>
</feature>
<evidence type="ECO:0000256" key="1">
    <source>
        <dbReference type="ARBA" id="ARBA00001968"/>
    </source>
</evidence>
<comment type="cofactor">
    <cofactor evidence="1">
        <name>a divalent metal cation</name>
        <dbReference type="ChEBI" id="CHEBI:60240"/>
    </cofactor>
</comment>
<dbReference type="FunFam" id="3.60.21.10:FF:000028">
    <property type="entry name" value="Putative metallophosphoesterase"/>
    <property type="match status" value="1"/>
</dbReference>
<keyword evidence="6" id="KW-0472">Membrane</keyword>
<feature type="compositionally biased region" description="Low complexity" evidence="5">
    <location>
        <begin position="180"/>
        <end position="208"/>
    </location>
</feature>
<dbReference type="InterPro" id="IPR004843">
    <property type="entry name" value="Calcineurin-like_PHP"/>
</dbReference>
<keyword evidence="6" id="KW-0812">Transmembrane</keyword>
<comment type="similarity">
    <text evidence="4">Belongs to the metallophosphoesterase superfamily.</text>
</comment>
<feature type="compositionally biased region" description="Low complexity" evidence="5">
    <location>
        <begin position="118"/>
        <end position="159"/>
    </location>
</feature>
<dbReference type="STRING" id="1901.BB341_09860"/>
<dbReference type="InterPro" id="IPR051158">
    <property type="entry name" value="Metallophosphoesterase_sf"/>
</dbReference>
<feature type="transmembrane region" description="Helical" evidence="6">
    <location>
        <begin position="76"/>
        <end position="100"/>
    </location>
</feature>
<evidence type="ECO:0000313" key="8">
    <source>
        <dbReference type="EMBL" id="EFG08839.1"/>
    </source>
</evidence>
<dbReference type="SUPFAM" id="SSF56300">
    <property type="entry name" value="Metallo-dependent phosphatases"/>
    <property type="match status" value="1"/>
</dbReference>
<keyword evidence="9" id="KW-1185">Reference proteome</keyword>
<dbReference type="GO" id="GO:0016020">
    <property type="term" value="C:membrane"/>
    <property type="evidence" value="ECO:0007669"/>
    <property type="project" value="GOC"/>
</dbReference>
<sequence length="501" mass="52230">MLAVVVLVVIAVVALLAGVHWYVWRRVVRDTTRGPGTARRVGTVALVILPVLSVGALVARRAGVPFWLERILAWPGYLWLAVLLYLVLALLVGEAVRAIWLRWDRTAKRTARSGRPETTATAAPVTSTTTSTITGTTTSTTTSSATGADAGTAPVAARPEPVPVPGAEEPRETAARQDTDAGTASASGTSSGTAKPEPAPESEPASEPVTEIAPAPGPAAAEPARAVSRRLFVSRTVAAGAAAAALGTVGHGAHGVLRGPRLKRVTVPLAKLPRSAHGLRIAVVSDIHIGPILGRAHTQRIVDTINAAQPDLVAVVGDMVDGTVADLGPAAEPLAQLRARHGSFFVTGNHEYFSGAEQWVEHVRELGLKPLENERVEIAGGFDLAGVNDVEGESTGQGPDFARALGDRDRSRAAVLLAHQPVVIHDAVEHGVDLQLSGHTHGGQLWPGNYLAELANPTVAGLERYGDTQLYVSRGAGAWGPPVRVGAESDITIVQLASRQA</sequence>
<proteinExistence type="inferred from homology"/>
<protein>
    <submittedName>
        <fullName evidence="8">Integral membrane protein</fullName>
    </submittedName>
</protein>
<dbReference type="Gene3D" id="3.60.21.10">
    <property type="match status" value="1"/>
</dbReference>
<organism evidence="8 9">
    <name type="scientific">Streptomyces clavuligerus</name>
    <dbReference type="NCBI Taxonomy" id="1901"/>
    <lineage>
        <taxon>Bacteria</taxon>
        <taxon>Bacillati</taxon>
        <taxon>Actinomycetota</taxon>
        <taxon>Actinomycetes</taxon>
        <taxon>Kitasatosporales</taxon>
        <taxon>Streptomycetaceae</taxon>
        <taxon>Streptomyces</taxon>
    </lineage>
</organism>
<dbReference type="eggNOG" id="COG1408">
    <property type="taxonomic scope" value="Bacteria"/>
</dbReference>
<keyword evidence="2" id="KW-0479">Metal-binding</keyword>
<evidence type="ECO:0000256" key="4">
    <source>
        <dbReference type="ARBA" id="ARBA00061089"/>
    </source>
</evidence>
<feature type="compositionally biased region" description="Basic and acidic residues" evidence="5">
    <location>
        <begin position="168"/>
        <end position="179"/>
    </location>
</feature>
<dbReference type="Pfam" id="PF00149">
    <property type="entry name" value="Metallophos"/>
    <property type="match status" value="1"/>
</dbReference>
<feature type="transmembrane region" description="Helical" evidence="6">
    <location>
        <begin position="6"/>
        <end position="24"/>
    </location>
</feature>
<reference evidence="8 9" key="1">
    <citation type="journal article" date="2010" name="Genome Biol. Evol.">
        <title>The sequence of a 1.8-mb bacterial linear plasmid reveals a rich evolutionary reservoir of secondary metabolic pathways.</title>
        <authorList>
            <person name="Medema M.H."/>
            <person name="Trefzer A."/>
            <person name="Kovalchuk A."/>
            <person name="van den Berg M."/>
            <person name="Mueller U."/>
            <person name="Heijne W."/>
            <person name="Wu L."/>
            <person name="Alam M.T."/>
            <person name="Ronning C.M."/>
            <person name="Nierman W.C."/>
            <person name="Bovenberg R.A.L."/>
            <person name="Breitling R."/>
            <person name="Takano E."/>
        </authorList>
    </citation>
    <scope>NUCLEOTIDE SEQUENCE [LARGE SCALE GENOMIC DNA]</scope>
    <source>
        <strain evidence="9">ATCC 27064 / DSM 738 / JCM 4710 / NBRC 13307 / NCIMB 12785 / NRRL 3585 / VKM Ac-602</strain>
    </source>
</reference>
<feature type="domain" description="Calcineurin-like phosphoesterase" evidence="7">
    <location>
        <begin position="279"/>
        <end position="442"/>
    </location>
</feature>
<dbReference type="Proteomes" id="UP000002357">
    <property type="component" value="Chromosome"/>
</dbReference>
<evidence type="ECO:0000313" key="9">
    <source>
        <dbReference type="Proteomes" id="UP000002357"/>
    </source>
</evidence>
<accession>E2Q3C4</accession>
<dbReference type="EMBL" id="CM000913">
    <property type="protein sequence ID" value="EFG08839.1"/>
    <property type="molecule type" value="Genomic_DNA"/>
</dbReference>
<dbReference type="KEGG" id="sclf:BB341_09860"/>